<evidence type="ECO:0000313" key="1">
    <source>
        <dbReference type="EMBL" id="MBD7911192.1"/>
    </source>
</evidence>
<name>A0ABR8PSN7_9CLOT</name>
<keyword evidence="2" id="KW-1185">Reference proteome</keyword>
<proteinExistence type="predicted"/>
<accession>A0ABR8PSN7</accession>
<dbReference type="RefSeq" id="WP_191768052.1">
    <property type="nucleotide sequence ID" value="NZ_JACSRA010000009.1"/>
</dbReference>
<dbReference type="EMBL" id="JACSRA010000009">
    <property type="protein sequence ID" value="MBD7911192.1"/>
    <property type="molecule type" value="Genomic_DNA"/>
</dbReference>
<dbReference type="Gene3D" id="2.60.120.260">
    <property type="entry name" value="Galactose-binding domain-like"/>
    <property type="match status" value="1"/>
</dbReference>
<sequence>MKAKSVVDKYNFNKCGIRDCKGDCKNIIPFNNLLNVPKDFLPKSIGGDWDSLKISIMPSLNCIVEPCIEKTDITFNDPCNKKHVVKDYELKLKKLRVVGSINYIISAQYTASQLGISDSNASISGIYTMRIDRILGFVLEHFNSNYHVSVGYKDLQFDSPEEFVYGEDHALKIKGNFIINVGNIVETLRNGSFENAFADWNVVVPTGASAETVFIFEPSSTLIYRPIDECYFALLKTDGPGSYTTISQTFAAKAGDKIEGWAFFKANDYLPFNDNSKVRIKAGNNVIATPFNYSVSDVGDYGHTPWTYWSHTFTADGTFTIEAQIANALDSSLDSYMGLDAIRLIRPII</sequence>
<dbReference type="Proteomes" id="UP000627781">
    <property type="component" value="Unassembled WGS sequence"/>
</dbReference>
<reference evidence="1 2" key="1">
    <citation type="submission" date="2020-08" db="EMBL/GenBank/DDBJ databases">
        <title>A Genomic Blueprint of the Chicken Gut Microbiome.</title>
        <authorList>
            <person name="Gilroy R."/>
            <person name="Ravi A."/>
            <person name="Getino M."/>
            <person name="Pursley I."/>
            <person name="Horton D.L."/>
            <person name="Alikhan N.-F."/>
            <person name="Baker D."/>
            <person name="Gharbi K."/>
            <person name="Hall N."/>
            <person name="Watson M."/>
            <person name="Adriaenssens E.M."/>
            <person name="Foster-Nyarko E."/>
            <person name="Jarju S."/>
            <person name="Secka A."/>
            <person name="Antonio M."/>
            <person name="Oren A."/>
            <person name="Chaudhuri R."/>
            <person name="La Ragione R.M."/>
            <person name="Hildebrand F."/>
            <person name="Pallen M.J."/>
        </authorList>
    </citation>
    <scope>NUCLEOTIDE SEQUENCE [LARGE SCALE GENOMIC DNA]</scope>
    <source>
        <strain evidence="1 2">Sa3CVN1</strain>
    </source>
</reference>
<comment type="caution">
    <text evidence="1">The sequence shown here is derived from an EMBL/GenBank/DDBJ whole genome shotgun (WGS) entry which is preliminary data.</text>
</comment>
<gene>
    <name evidence="1" type="ORF">H9661_07470</name>
</gene>
<evidence type="ECO:0000313" key="2">
    <source>
        <dbReference type="Proteomes" id="UP000627781"/>
    </source>
</evidence>
<organism evidence="1 2">
    <name type="scientific">Clostridium cibarium</name>
    <dbReference type="NCBI Taxonomy" id="2762247"/>
    <lineage>
        <taxon>Bacteria</taxon>
        <taxon>Bacillati</taxon>
        <taxon>Bacillota</taxon>
        <taxon>Clostridia</taxon>
        <taxon>Eubacteriales</taxon>
        <taxon>Clostridiaceae</taxon>
        <taxon>Clostridium</taxon>
    </lineage>
</organism>
<protein>
    <submittedName>
        <fullName evidence="1">Uncharacterized protein</fullName>
    </submittedName>
</protein>